<evidence type="ECO:0000259" key="2">
    <source>
        <dbReference type="Pfam" id="PF12804"/>
    </source>
</evidence>
<dbReference type="InterPro" id="IPR025877">
    <property type="entry name" value="MobA-like_NTP_Trfase"/>
</dbReference>
<gene>
    <name evidence="3" type="ORF">GCM10009867_27740</name>
</gene>
<dbReference type="Proteomes" id="UP001501326">
    <property type="component" value="Unassembled WGS sequence"/>
</dbReference>
<sequence>MTQSPERPLDPTAVVLCGGAGARFGGDKTQAPLGDGTVLDHLLDGLPDGWTIICVGAPRPTHRTVAWCREVPPGGGPVAGLAAALPHVRTDLVVVLGGDMPYAAAPAPGLAATLEAEPELDAVVGRDGDGRLQPLLAAYRTGALRAALPDPPAGTPLMRLLDALRSVVVPLDDPSTLDVDTPDDLARAAAAGGGGPA</sequence>
<accession>A0ABN3UT36</accession>
<comment type="caution">
    <text evidence="3">The sequence shown here is derived from an EMBL/GenBank/DDBJ whole genome shotgun (WGS) entry which is preliminary data.</text>
</comment>
<evidence type="ECO:0000313" key="4">
    <source>
        <dbReference type="Proteomes" id="UP001501326"/>
    </source>
</evidence>
<dbReference type="RefSeq" id="WP_344194432.1">
    <property type="nucleotide sequence ID" value="NZ_BAAARN010000003.1"/>
</dbReference>
<reference evidence="3 4" key="1">
    <citation type="journal article" date="2019" name="Int. J. Syst. Evol. Microbiol.">
        <title>The Global Catalogue of Microorganisms (GCM) 10K type strain sequencing project: providing services to taxonomists for standard genome sequencing and annotation.</title>
        <authorList>
            <consortium name="The Broad Institute Genomics Platform"/>
            <consortium name="The Broad Institute Genome Sequencing Center for Infectious Disease"/>
            <person name="Wu L."/>
            <person name="Ma J."/>
        </authorList>
    </citation>
    <scope>NUCLEOTIDE SEQUENCE [LARGE SCALE GENOMIC DNA]</scope>
    <source>
        <strain evidence="3 4">JCM 16378</strain>
    </source>
</reference>
<dbReference type="PANTHER" id="PTHR19136">
    <property type="entry name" value="MOLYBDENUM COFACTOR GUANYLYLTRANSFERASE"/>
    <property type="match status" value="1"/>
</dbReference>
<keyword evidence="4" id="KW-1185">Reference proteome</keyword>
<protein>
    <recommendedName>
        <fullName evidence="2">MobA-like NTP transferase domain-containing protein</fullName>
    </recommendedName>
</protein>
<evidence type="ECO:0000313" key="3">
    <source>
        <dbReference type="EMBL" id="GAA2738055.1"/>
    </source>
</evidence>
<dbReference type="SUPFAM" id="SSF53448">
    <property type="entry name" value="Nucleotide-diphospho-sugar transferases"/>
    <property type="match status" value="1"/>
</dbReference>
<proteinExistence type="predicted"/>
<name>A0ABN3UT36_9MICO</name>
<feature type="domain" description="MobA-like NTP transferase" evidence="2">
    <location>
        <begin position="13"/>
        <end position="148"/>
    </location>
</feature>
<keyword evidence="1" id="KW-0808">Transferase</keyword>
<dbReference type="Pfam" id="PF12804">
    <property type="entry name" value="NTP_transf_3"/>
    <property type="match status" value="1"/>
</dbReference>
<organism evidence="3 4">
    <name type="scientific">Pedococcus aerophilus</name>
    <dbReference type="NCBI Taxonomy" id="436356"/>
    <lineage>
        <taxon>Bacteria</taxon>
        <taxon>Bacillati</taxon>
        <taxon>Actinomycetota</taxon>
        <taxon>Actinomycetes</taxon>
        <taxon>Micrococcales</taxon>
        <taxon>Intrasporangiaceae</taxon>
        <taxon>Pedococcus</taxon>
    </lineage>
</organism>
<dbReference type="Gene3D" id="3.90.550.10">
    <property type="entry name" value="Spore Coat Polysaccharide Biosynthesis Protein SpsA, Chain A"/>
    <property type="match status" value="1"/>
</dbReference>
<dbReference type="InterPro" id="IPR029044">
    <property type="entry name" value="Nucleotide-diphossugar_trans"/>
</dbReference>
<dbReference type="EMBL" id="BAAARN010000003">
    <property type="protein sequence ID" value="GAA2738055.1"/>
    <property type="molecule type" value="Genomic_DNA"/>
</dbReference>
<dbReference type="PANTHER" id="PTHR19136:SF81">
    <property type="entry name" value="MOLYBDENUM COFACTOR GUANYLYLTRANSFERASE"/>
    <property type="match status" value="1"/>
</dbReference>
<evidence type="ECO:0000256" key="1">
    <source>
        <dbReference type="ARBA" id="ARBA00022679"/>
    </source>
</evidence>